<gene>
    <name evidence="9" type="ORF">SAMN05421543_101291</name>
</gene>
<dbReference type="InterPro" id="IPR002471">
    <property type="entry name" value="Pept_S9_AS"/>
</dbReference>
<evidence type="ECO:0000256" key="6">
    <source>
        <dbReference type="ARBA" id="ARBA00022825"/>
    </source>
</evidence>
<dbReference type="EMBL" id="FPBV01000001">
    <property type="protein sequence ID" value="SFU36312.1"/>
    <property type="molecule type" value="Genomic_DNA"/>
</dbReference>
<evidence type="ECO:0000256" key="1">
    <source>
        <dbReference type="ARBA" id="ARBA00001070"/>
    </source>
</evidence>
<dbReference type="GO" id="GO:0006508">
    <property type="term" value="P:proteolysis"/>
    <property type="evidence" value="ECO:0007669"/>
    <property type="project" value="UniProtKB-KW"/>
</dbReference>
<evidence type="ECO:0000259" key="7">
    <source>
        <dbReference type="Pfam" id="PF00326"/>
    </source>
</evidence>
<dbReference type="eggNOG" id="COG1505">
    <property type="taxonomic scope" value="Bacteria"/>
</dbReference>
<feature type="domain" description="Peptidase S9A N-terminal" evidence="8">
    <location>
        <begin position="4"/>
        <end position="421"/>
    </location>
</feature>
<dbReference type="STRING" id="392015.SAMN05421543_101291"/>
<evidence type="ECO:0000256" key="5">
    <source>
        <dbReference type="ARBA" id="ARBA00022801"/>
    </source>
</evidence>
<dbReference type="PANTHER" id="PTHR42881">
    <property type="entry name" value="PROLYL ENDOPEPTIDASE"/>
    <property type="match status" value="1"/>
</dbReference>
<comment type="similarity">
    <text evidence="2">Belongs to the peptidase S9A family.</text>
</comment>
<dbReference type="OrthoDB" id="9801421at2"/>
<dbReference type="FunFam" id="3.40.50.1820:FF:000005">
    <property type="entry name" value="Prolyl endopeptidase"/>
    <property type="match status" value="1"/>
</dbReference>
<name>A0A1I7FJB6_9BACL</name>
<dbReference type="AlphaFoldDB" id="A0A1I7FJB6"/>
<proteinExistence type="inferred from homology"/>
<dbReference type="EC" id="3.4.21.26" evidence="3"/>
<dbReference type="PANTHER" id="PTHR42881:SF2">
    <property type="entry name" value="PROLYL ENDOPEPTIDASE"/>
    <property type="match status" value="1"/>
</dbReference>
<evidence type="ECO:0000313" key="10">
    <source>
        <dbReference type="Proteomes" id="UP000183508"/>
    </source>
</evidence>
<dbReference type="GO" id="GO:0004252">
    <property type="term" value="F:serine-type endopeptidase activity"/>
    <property type="evidence" value="ECO:0007669"/>
    <property type="project" value="UniProtKB-EC"/>
</dbReference>
<dbReference type="Gene3D" id="2.130.10.120">
    <property type="entry name" value="Prolyl oligopeptidase, N-terminal domain"/>
    <property type="match status" value="1"/>
</dbReference>
<dbReference type="InterPro" id="IPR029058">
    <property type="entry name" value="AB_hydrolase_fold"/>
</dbReference>
<dbReference type="GO" id="GO:0005829">
    <property type="term" value="C:cytosol"/>
    <property type="evidence" value="ECO:0007669"/>
    <property type="project" value="TreeGrafter"/>
</dbReference>
<reference evidence="10" key="1">
    <citation type="submission" date="2016-10" db="EMBL/GenBank/DDBJ databases">
        <authorList>
            <person name="Varghese N."/>
        </authorList>
    </citation>
    <scope>NUCLEOTIDE SEQUENCE [LARGE SCALE GENOMIC DNA]</scope>
    <source>
        <strain evidence="10">DSM 17980</strain>
    </source>
</reference>
<dbReference type="Proteomes" id="UP000183508">
    <property type="component" value="Unassembled WGS sequence"/>
</dbReference>
<dbReference type="RefSeq" id="WP_074949258.1">
    <property type="nucleotide sequence ID" value="NZ_FPBV01000001.1"/>
</dbReference>
<dbReference type="PROSITE" id="PS00708">
    <property type="entry name" value="PRO_ENDOPEP_SER"/>
    <property type="match status" value="1"/>
</dbReference>
<evidence type="ECO:0000259" key="8">
    <source>
        <dbReference type="Pfam" id="PF02897"/>
    </source>
</evidence>
<dbReference type="InterPro" id="IPR023302">
    <property type="entry name" value="Pept_S9A_N"/>
</dbReference>
<dbReference type="SUPFAM" id="SSF53474">
    <property type="entry name" value="alpha/beta-Hydrolases"/>
    <property type="match status" value="1"/>
</dbReference>
<evidence type="ECO:0000256" key="4">
    <source>
        <dbReference type="ARBA" id="ARBA00022670"/>
    </source>
</evidence>
<organism evidence="9 10">
    <name type="scientific">Alicyclobacillus macrosporangiidus</name>
    <dbReference type="NCBI Taxonomy" id="392015"/>
    <lineage>
        <taxon>Bacteria</taxon>
        <taxon>Bacillati</taxon>
        <taxon>Bacillota</taxon>
        <taxon>Bacilli</taxon>
        <taxon>Bacillales</taxon>
        <taxon>Alicyclobacillaceae</taxon>
        <taxon>Alicyclobacillus</taxon>
    </lineage>
</organism>
<sequence>MAEPERPAVVEDYHGTPVADPFRWLEDLTSPAVQAFVAEQNERTRAYLDGTGLRPAVRARLGELWNFPRYFAPKRKAGRMFYLEHDGMQNQAVYWVQEADGTARVLIDPNPLSEDGTVALMTTAVSPDGARVAYTLSESGSDWQTIRVRRVADGLDDSDEVRWCKFTNIAWHPDGSGFFYTRFPEPGTVAPVEESRHARVCFHRLGTPQSDDPVVYQPSDPELVPHVSVTEDGRYLCLSLTRGTDKRNGFLSRPLAYDAQASQHAGDPAAEAGPGVVRDQGFTVWFPPERAAYDLLGNAGSVFYFITTEDAPKGRVIALDVSTHGQPPWEVVPEGEDALSFGRLVNGALALVYLHNAHHRLVLFSLDGRRLDEPALPAIGSIPAITGGPADGEMFVEFTSYLHPPQVWRYDFASRRLAPYRVPEIPFDPAAYETEQVWFSSSDGTSVPMFLTHRRGLARDGERPVLMYGYGGFNLAQTPQFYPAHLMLLERGGVFAVVSLRGGSEFGEAWHQAGMLDRKQNVFDDFHAAGRWLIDAGYTRPKRLAIMGRSNGGLLVAATMLQRPEQYGAVVCQVPVIDMLRYHRFTVGRFWVPEYGNAEENPDHFRFLYAYSPLHNVRYGRVYPPILITTGDRDDRVAPLHAYKFAATLQAASPGVNPVLLRVDERAGHGLGKPTAKLLDEWADMYTFLFHALAIPVEEGQHTE</sequence>
<dbReference type="Gene3D" id="3.40.50.1820">
    <property type="entry name" value="alpha/beta hydrolase"/>
    <property type="match status" value="1"/>
</dbReference>
<dbReference type="InterPro" id="IPR001375">
    <property type="entry name" value="Peptidase_S9_cat"/>
</dbReference>
<feature type="domain" description="Peptidase S9 prolyl oligopeptidase catalytic" evidence="7">
    <location>
        <begin position="484"/>
        <end position="693"/>
    </location>
</feature>
<comment type="catalytic activity">
    <reaction evidence="1">
        <text>Hydrolysis of Pro-|-Xaa &gt;&gt; Ala-|-Xaa in oligopeptides.</text>
        <dbReference type="EC" id="3.4.21.26"/>
    </reaction>
</comment>
<keyword evidence="10" id="KW-1185">Reference proteome</keyword>
<dbReference type="InterPro" id="IPR002470">
    <property type="entry name" value="Peptidase_S9A"/>
</dbReference>
<dbReference type="GO" id="GO:0070012">
    <property type="term" value="F:oligopeptidase activity"/>
    <property type="evidence" value="ECO:0007669"/>
    <property type="project" value="TreeGrafter"/>
</dbReference>
<dbReference type="Pfam" id="PF00326">
    <property type="entry name" value="Peptidase_S9"/>
    <property type="match status" value="1"/>
</dbReference>
<keyword evidence="5" id="KW-0378">Hydrolase</keyword>
<evidence type="ECO:0000256" key="2">
    <source>
        <dbReference type="ARBA" id="ARBA00005228"/>
    </source>
</evidence>
<dbReference type="PRINTS" id="PR00862">
    <property type="entry name" value="PROLIGOPTASE"/>
</dbReference>
<keyword evidence="6" id="KW-0720">Serine protease</keyword>
<dbReference type="SUPFAM" id="SSF50993">
    <property type="entry name" value="Peptidase/esterase 'gauge' domain"/>
    <property type="match status" value="1"/>
</dbReference>
<evidence type="ECO:0000256" key="3">
    <source>
        <dbReference type="ARBA" id="ARBA00011897"/>
    </source>
</evidence>
<evidence type="ECO:0000313" key="9">
    <source>
        <dbReference type="EMBL" id="SFU36312.1"/>
    </source>
</evidence>
<dbReference type="Pfam" id="PF02897">
    <property type="entry name" value="Peptidase_S9_N"/>
    <property type="match status" value="1"/>
</dbReference>
<keyword evidence="4" id="KW-0645">Protease</keyword>
<protein>
    <recommendedName>
        <fullName evidence="3">prolyl oligopeptidase</fullName>
        <ecNumber evidence="3">3.4.21.26</ecNumber>
    </recommendedName>
</protein>
<dbReference type="InterPro" id="IPR051167">
    <property type="entry name" value="Prolyl_oligopep/macrocyclase"/>
</dbReference>
<accession>A0A1I7FJB6</accession>